<evidence type="ECO:0000313" key="6">
    <source>
        <dbReference type="Proteomes" id="UP000185269"/>
    </source>
</evidence>
<dbReference type="SMR" id="A0A023ZV85"/>
<dbReference type="EMBL" id="HM137666">
    <property type="protein sequence ID" value="ADJ39916.1"/>
    <property type="molecule type" value="Genomic_DNA"/>
</dbReference>
<organismHost>
    <name type="scientific">Escherichia coli</name>
    <dbReference type="NCBI Taxonomy" id="562"/>
</organismHost>
<accession>D9IEN0</accession>
<evidence type="ECO:0000313" key="4">
    <source>
        <dbReference type="EMBL" id="AHY83911.1"/>
    </source>
</evidence>
<protein>
    <submittedName>
        <fullName evidence="3">Baseplate subunit</fullName>
    </submittedName>
</protein>
<dbReference type="EMBL" id="KJ477684">
    <property type="protein sequence ID" value="AHY83520.1"/>
    <property type="molecule type" value="Genomic_DNA"/>
</dbReference>
<reference evidence="6 7" key="2">
    <citation type="journal article" date="2015" name="MBio">
        <title>Covalent Modification of Bacteriophage T4 DNA Inhibits CRISPR-Cas9.</title>
        <authorList>
            <person name="Bryson A.L."/>
            <person name="Hwang Y."/>
            <person name="Sherrill-Mix S."/>
            <person name="Wu G.D."/>
            <person name="Lewis J.D."/>
            <person name="Black L."/>
            <person name="Clark T.A."/>
            <person name="Bushman F.D."/>
        </authorList>
    </citation>
    <scope>NUCLEOTIDE SEQUENCE [LARGE SCALE GENOMIC DNA]</scope>
    <source>
        <strain evidence="3">147</strain>
        <strain evidence="4">GT7</strain>
        <strain evidence="2">Wild</strain>
    </source>
</reference>
<accession>A0A023ZV85</accession>
<dbReference type="RefSeq" id="NP_049806.1">
    <property type="nucleotide sequence ID" value="NC_000866.4"/>
</dbReference>
<dbReference type="Pfam" id="PF11091">
    <property type="entry name" value="T4_tail_cap"/>
    <property type="match status" value="1"/>
</dbReference>
<evidence type="ECO:0000313" key="3">
    <source>
        <dbReference type="EMBL" id="AHY83721.1"/>
    </source>
</evidence>
<name>A0A023ZV85_BPT4</name>
<proteinExistence type="predicted"/>
<evidence type="ECO:0000313" key="7">
    <source>
        <dbReference type="Proteomes" id="UP000185270"/>
    </source>
</evidence>
<reference evidence="1 5" key="1">
    <citation type="journal article" date="2010" name="Virol. J.">
        <title>Genomes of the T4-related bacteriophages as windows on microbial genome evolution.</title>
        <authorList>
            <person name="Petrov V.M."/>
            <person name="Ratnayaka S."/>
            <person name="Nolan J.M."/>
            <person name="Miller E.S."/>
            <person name="Karam J.D."/>
        </authorList>
    </citation>
    <scope>NUCLEOTIDE SEQUENCE [LARGE SCALE GENOMIC DNA]</scope>
    <source>
        <strain evidence="5">T4T</strain>
    </source>
</reference>
<dbReference type="Proteomes" id="UP000185269">
    <property type="component" value="Genome"/>
</dbReference>
<dbReference type="EMBL" id="KJ477686">
    <property type="protein sequence ID" value="AHY83911.1"/>
    <property type="molecule type" value="Genomic_DNA"/>
</dbReference>
<organism evidence="3 7">
    <name type="scientific">Enterobacteria phage T4</name>
    <name type="common">Bacteriophage T4</name>
    <dbReference type="NCBI Taxonomy" id="10665"/>
    <lineage>
        <taxon>Viruses</taxon>
        <taxon>Duplodnaviria</taxon>
        <taxon>Heunggongvirae</taxon>
        <taxon>Uroviricota</taxon>
        <taxon>Caudoviricetes</taxon>
        <taxon>Pantevenvirales</taxon>
        <taxon>Straboviridae</taxon>
        <taxon>Tevenvirinae</taxon>
        <taxon>Tequatrovirus</taxon>
    </lineage>
</organism>
<evidence type="ECO:0000313" key="2">
    <source>
        <dbReference type="EMBL" id="AHY83520.1"/>
    </source>
</evidence>
<dbReference type="EMBL" id="KJ477685">
    <property type="protein sequence ID" value="AHY83721.1"/>
    <property type="molecule type" value="Genomic_DNA"/>
</dbReference>
<sequence length="364" mass="39734">MAIVKEITADLIKKSGEKISAGQSTKSEVGTKTYTAQFPTGRASGNDTTEDFQVTDLYKNGLLFTAYNMSSRDSGSLRSMRSNYSSSSSSILRTARNTISSTVSKLSNGLISNNNSGTISKSPIANILLPRSKSDVDTSSHRFNDVQESLISRGGGTATGVLSNIASTAVFGALESITQGIMADNNEQIYTTARSMYGGAENRTKVFTWDLTPRSTEDLMAIINIYQYFNYFSYGETGKSQYAAEIKGYLDDWYRSTLIEPLSPEDAAKNKTLFEKMTSSLTNVLVVSNPTVWMVKNFGATSKFDGKTEIFGPCQIQSIRFDKTPNGNFNGLAIAPNLPSTFTLEITMREIITLNRASLYAGTF</sequence>
<dbReference type="Proteomes" id="UP000001092">
    <property type="component" value="Segment"/>
</dbReference>
<gene>
    <name evidence="1" type="primary">48</name>
    <name evidence="3" type="ORF">T4147_195</name>
    <name evidence="4" type="ORF">T4GT7_195</name>
    <name evidence="1" type="ORF">T4Tp199</name>
    <name evidence="2" type="ORF">T4wild_195</name>
</gene>
<evidence type="ECO:0000313" key="1">
    <source>
        <dbReference type="EMBL" id="ADJ39916.1"/>
    </source>
</evidence>
<evidence type="ECO:0000313" key="5">
    <source>
        <dbReference type="Proteomes" id="UP000001092"/>
    </source>
</evidence>
<dbReference type="Proteomes" id="UP000185270">
    <property type="component" value="Segment"/>
</dbReference>
<dbReference type="OrthoDB" id="4392at10239"/>
<dbReference type="GeneID" id="1258551"/>
<dbReference type="KEGG" id="vg:1258551"/>
<dbReference type="Proteomes" id="UP000185271">
    <property type="component" value="Genome"/>
</dbReference>
<dbReference type="InterPro" id="IPR024389">
    <property type="entry name" value="Gp48_T4-like"/>
</dbReference>